<dbReference type="EMBL" id="CM044708">
    <property type="protein sequence ID" value="KAI5650673.1"/>
    <property type="molecule type" value="Genomic_DNA"/>
</dbReference>
<dbReference type="Proteomes" id="UP001060085">
    <property type="component" value="Linkage Group LG08"/>
</dbReference>
<organism evidence="1 2">
    <name type="scientific">Catharanthus roseus</name>
    <name type="common">Madagascar periwinkle</name>
    <name type="synonym">Vinca rosea</name>
    <dbReference type="NCBI Taxonomy" id="4058"/>
    <lineage>
        <taxon>Eukaryota</taxon>
        <taxon>Viridiplantae</taxon>
        <taxon>Streptophyta</taxon>
        <taxon>Embryophyta</taxon>
        <taxon>Tracheophyta</taxon>
        <taxon>Spermatophyta</taxon>
        <taxon>Magnoliopsida</taxon>
        <taxon>eudicotyledons</taxon>
        <taxon>Gunneridae</taxon>
        <taxon>Pentapetalae</taxon>
        <taxon>asterids</taxon>
        <taxon>lamiids</taxon>
        <taxon>Gentianales</taxon>
        <taxon>Apocynaceae</taxon>
        <taxon>Rauvolfioideae</taxon>
        <taxon>Vinceae</taxon>
        <taxon>Catharanthinae</taxon>
        <taxon>Catharanthus</taxon>
    </lineage>
</organism>
<reference evidence="2" key="1">
    <citation type="journal article" date="2023" name="Nat. Plants">
        <title>Single-cell RNA sequencing provides a high-resolution roadmap for understanding the multicellular compartmentation of specialized metabolism.</title>
        <authorList>
            <person name="Sun S."/>
            <person name="Shen X."/>
            <person name="Li Y."/>
            <person name="Li Y."/>
            <person name="Wang S."/>
            <person name="Li R."/>
            <person name="Zhang H."/>
            <person name="Shen G."/>
            <person name="Guo B."/>
            <person name="Wei J."/>
            <person name="Xu J."/>
            <person name="St-Pierre B."/>
            <person name="Chen S."/>
            <person name="Sun C."/>
        </authorList>
    </citation>
    <scope>NUCLEOTIDE SEQUENCE [LARGE SCALE GENOMIC DNA]</scope>
</reference>
<accession>A0ACB9ZSV4</accession>
<keyword evidence="2" id="KW-1185">Reference proteome</keyword>
<name>A0ACB9ZSV4_CATRO</name>
<evidence type="ECO:0000313" key="1">
    <source>
        <dbReference type="EMBL" id="KAI5650673.1"/>
    </source>
</evidence>
<comment type="caution">
    <text evidence="1">The sequence shown here is derived from an EMBL/GenBank/DDBJ whole genome shotgun (WGS) entry which is preliminary data.</text>
</comment>
<evidence type="ECO:0000313" key="2">
    <source>
        <dbReference type="Proteomes" id="UP001060085"/>
    </source>
</evidence>
<proteinExistence type="predicted"/>
<protein>
    <submittedName>
        <fullName evidence="1">Uncharacterized protein</fullName>
    </submittedName>
</protein>
<gene>
    <name evidence="1" type="ORF">M9H77_36678</name>
</gene>
<sequence>MAGKAAFVLDFVERRSSINSIEVGYYLKAVEDLYSMQFGFKDIKMFFLRPNISVILNLIGLHYCVIWLCVPIEDVIEALIDCKISEREVCVQWWKLGRWFSGFRLRDELHSRSVLLADLATLKDEEVLSVLKRGAIHEVLRVRISAVKSTLTSWTCQTA</sequence>